<dbReference type="EMBL" id="JAQQWN010000009">
    <property type="protein sequence ID" value="KAK8067256.1"/>
    <property type="molecule type" value="Genomic_DNA"/>
</dbReference>
<evidence type="ECO:0000256" key="1">
    <source>
        <dbReference type="SAM" id="SignalP"/>
    </source>
</evidence>
<keyword evidence="1" id="KW-0732">Signal</keyword>
<dbReference type="Proteomes" id="UP001433268">
    <property type="component" value="Unassembled WGS sequence"/>
</dbReference>
<name>A0ABR1V7T5_9PEZI</name>
<reference evidence="2 3" key="1">
    <citation type="submission" date="2023-01" db="EMBL/GenBank/DDBJ databases">
        <title>Analysis of 21 Apiospora genomes using comparative genomics revels a genus with tremendous synthesis potential of carbohydrate active enzymes and secondary metabolites.</title>
        <authorList>
            <person name="Sorensen T."/>
        </authorList>
    </citation>
    <scope>NUCLEOTIDE SEQUENCE [LARGE SCALE GENOMIC DNA]</scope>
    <source>
        <strain evidence="2 3">CBS 114990</strain>
    </source>
</reference>
<keyword evidence="3" id="KW-1185">Reference proteome</keyword>
<feature type="chain" id="PRO_5046853126" description="Ecp2 effector protein domain-containing protein" evidence="1">
    <location>
        <begin position="20"/>
        <end position="177"/>
    </location>
</feature>
<evidence type="ECO:0000313" key="2">
    <source>
        <dbReference type="EMBL" id="KAK8067256.1"/>
    </source>
</evidence>
<evidence type="ECO:0008006" key="4">
    <source>
        <dbReference type="Google" id="ProtNLM"/>
    </source>
</evidence>
<evidence type="ECO:0000313" key="3">
    <source>
        <dbReference type="Proteomes" id="UP001433268"/>
    </source>
</evidence>
<organism evidence="2 3">
    <name type="scientific">Apiospora hydei</name>
    <dbReference type="NCBI Taxonomy" id="1337664"/>
    <lineage>
        <taxon>Eukaryota</taxon>
        <taxon>Fungi</taxon>
        <taxon>Dikarya</taxon>
        <taxon>Ascomycota</taxon>
        <taxon>Pezizomycotina</taxon>
        <taxon>Sordariomycetes</taxon>
        <taxon>Xylariomycetidae</taxon>
        <taxon>Amphisphaeriales</taxon>
        <taxon>Apiosporaceae</taxon>
        <taxon>Apiospora</taxon>
    </lineage>
</organism>
<protein>
    <recommendedName>
        <fullName evidence="4">Ecp2 effector protein domain-containing protein</fullName>
    </recommendedName>
</protein>
<feature type="signal peptide" evidence="1">
    <location>
        <begin position="1"/>
        <end position="19"/>
    </location>
</feature>
<comment type="caution">
    <text evidence="2">The sequence shown here is derived from an EMBL/GenBank/DDBJ whole genome shotgun (WGS) entry which is preliminary data.</text>
</comment>
<accession>A0ABR1V7T5</accession>
<sequence>MRLIVTTQATLTGLSLASALSGDTITHLDQKHNGKAYGIEDCPRSICKNTNTKLCDDLHTVNLPWVLPIYMSDEPARWSDCEKLLDGIKGHPPKRLFLDGEKYDAGGKDYTRIAGSDQCAIGFKASDGTPSNSFLALSAADAEFLFRAAKKDDGGKGEDEGRLYSMGNVAATLLTGS</sequence>
<dbReference type="RefSeq" id="XP_066664009.1">
    <property type="nucleotide sequence ID" value="XM_066818317.1"/>
</dbReference>
<proteinExistence type="predicted"/>
<gene>
    <name evidence="2" type="ORF">PG997_014003</name>
</gene>
<dbReference type="GeneID" id="92051377"/>